<accession>A0ABU1C8J7</accession>
<dbReference type="PANTHER" id="PTHR38590">
    <property type="entry name" value="BLL0828 PROTEIN"/>
    <property type="match status" value="1"/>
</dbReference>
<reference evidence="3 4" key="1">
    <citation type="submission" date="2023-04" db="EMBL/GenBank/DDBJ databases">
        <title>Lysobacter sp. strain UC isolated from soil sample.</title>
        <authorList>
            <person name="Choksket S."/>
            <person name="Harshvardhan F."/>
            <person name="Rana R."/>
            <person name="Patil P.B."/>
            <person name="Korpole S."/>
        </authorList>
    </citation>
    <scope>NUCLEOTIDE SEQUENCE [LARGE SCALE GENOMIC DNA]</scope>
    <source>
        <strain evidence="3 4">UC</strain>
    </source>
</reference>
<dbReference type="InterPro" id="IPR007569">
    <property type="entry name" value="DUF559"/>
</dbReference>
<feature type="domain" description="DUF559" evidence="2">
    <location>
        <begin position="55"/>
        <end position="95"/>
    </location>
</feature>
<dbReference type="EMBL" id="JARUHG010000001">
    <property type="protein sequence ID" value="MDR0181518.1"/>
    <property type="molecule type" value="Genomic_DNA"/>
</dbReference>
<feature type="region of interest" description="Disordered" evidence="1">
    <location>
        <begin position="1"/>
        <end position="22"/>
    </location>
</feature>
<dbReference type="InterPro" id="IPR047216">
    <property type="entry name" value="Endonuclease_DUF559_bact"/>
</dbReference>
<keyword evidence="4" id="KW-1185">Reference proteome</keyword>
<gene>
    <name evidence="3" type="ORF">P8609_00855</name>
</gene>
<evidence type="ECO:0000313" key="4">
    <source>
        <dbReference type="Proteomes" id="UP001233535"/>
    </source>
</evidence>
<dbReference type="PANTHER" id="PTHR38590:SF1">
    <property type="entry name" value="BLL0828 PROTEIN"/>
    <property type="match status" value="1"/>
</dbReference>
<dbReference type="Pfam" id="PF04480">
    <property type="entry name" value="DUF559"/>
    <property type="match status" value="1"/>
</dbReference>
<evidence type="ECO:0000256" key="1">
    <source>
        <dbReference type="SAM" id="MobiDB-lite"/>
    </source>
</evidence>
<dbReference type="Proteomes" id="UP001233535">
    <property type="component" value="Unassembled WGS sequence"/>
</dbReference>
<dbReference type="SUPFAM" id="SSF52980">
    <property type="entry name" value="Restriction endonuclease-like"/>
    <property type="match status" value="1"/>
</dbReference>
<evidence type="ECO:0000313" key="3">
    <source>
        <dbReference type="EMBL" id="MDR0181518.1"/>
    </source>
</evidence>
<sequence>MRGQTEKSILEPKLQRNLRNATTDAERRLRLRLRGRQLDGCQFRRRPPRQSARKLPNDAERDRFLAEGGFRVLRFWNNDVLPQTQAVADGIHRHLIDLAQHHPLPAPPLDGEGEETP</sequence>
<proteinExistence type="predicted"/>
<feature type="compositionally biased region" description="Basic residues" evidence="1">
    <location>
        <begin position="43"/>
        <end position="52"/>
    </location>
</feature>
<evidence type="ECO:0000259" key="2">
    <source>
        <dbReference type="Pfam" id="PF04480"/>
    </source>
</evidence>
<name>A0ABU1C8J7_9GAMM</name>
<organism evidence="3 4">
    <name type="scientific">Lysobacter arvi</name>
    <dbReference type="NCBI Taxonomy" id="3038776"/>
    <lineage>
        <taxon>Bacteria</taxon>
        <taxon>Pseudomonadati</taxon>
        <taxon>Pseudomonadota</taxon>
        <taxon>Gammaproteobacteria</taxon>
        <taxon>Lysobacterales</taxon>
        <taxon>Lysobacteraceae</taxon>
        <taxon>Lysobacter</taxon>
    </lineage>
</organism>
<protein>
    <submittedName>
        <fullName evidence="3">DUF559 domain-containing protein</fullName>
    </submittedName>
</protein>
<dbReference type="InterPro" id="IPR011335">
    <property type="entry name" value="Restrct_endonuc-II-like"/>
</dbReference>
<dbReference type="RefSeq" id="WP_309260707.1">
    <property type="nucleotide sequence ID" value="NZ_JARUHG010000001.1"/>
</dbReference>
<feature type="region of interest" description="Disordered" evidence="1">
    <location>
        <begin position="40"/>
        <end position="59"/>
    </location>
</feature>
<comment type="caution">
    <text evidence="3">The sequence shown here is derived from an EMBL/GenBank/DDBJ whole genome shotgun (WGS) entry which is preliminary data.</text>
</comment>
<feature type="compositionally biased region" description="Basic and acidic residues" evidence="1">
    <location>
        <begin position="1"/>
        <end position="14"/>
    </location>
</feature>